<proteinExistence type="predicted"/>
<sequence length="210" mass="24391">MQWWVAWMVVGMMACQIPERPDMSWSPPRIQVELQGIMQVDYHLSLEEMLQACPLEWIGPLEGKFPVFGTGVKTRPFLVVRALDTMRLSDLLWWLDMHELEPARIEHLLALARAFHEEPLPVPIVAFGSRWEEPGTNDVHVPSLDGPLEMYGPGRFYRSGKLPWEGEESRLLDVMRLASDEPVNREVRFLALRRPDWHRIRHVRPVIAGQ</sequence>
<dbReference type="AlphaFoldDB" id="A0A0G1XMR1"/>
<reference evidence="1 2" key="1">
    <citation type="journal article" date="2015" name="Nature">
        <title>rRNA introns, odd ribosomes, and small enigmatic genomes across a large radiation of phyla.</title>
        <authorList>
            <person name="Brown C.T."/>
            <person name="Hug L.A."/>
            <person name="Thomas B.C."/>
            <person name="Sharon I."/>
            <person name="Castelle C.J."/>
            <person name="Singh A."/>
            <person name="Wilkins M.J."/>
            <person name="Williams K.H."/>
            <person name="Banfield J.F."/>
        </authorList>
    </citation>
    <scope>NUCLEOTIDE SEQUENCE [LARGE SCALE GENOMIC DNA]</scope>
</reference>
<organism evidence="1 2">
    <name type="scientific">Candidatus Uhrbacteria bacterium GW2011_GWA2_53_10</name>
    <dbReference type="NCBI Taxonomy" id="1618980"/>
    <lineage>
        <taxon>Bacteria</taxon>
        <taxon>Candidatus Uhriibacteriota</taxon>
    </lineage>
</organism>
<evidence type="ECO:0000313" key="2">
    <source>
        <dbReference type="Proteomes" id="UP000034711"/>
    </source>
</evidence>
<accession>A0A0G1XMR1</accession>
<comment type="caution">
    <text evidence="1">The sequence shown here is derived from an EMBL/GenBank/DDBJ whole genome shotgun (WGS) entry which is preliminary data.</text>
</comment>
<dbReference type="Proteomes" id="UP000034711">
    <property type="component" value="Unassembled WGS sequence"/>
</dbReference>
<protein>
    <submittedName>
        <fullName evidence="1">Uncharacterized protein</fullName>
    </submittedName>
</protein>
<name>A0A0G1XMR1_9BACT</name>
<dbReference type="EMBL" id="LCRI01000034">
    <property type="protein sequence ID" value="KKW32140.1"/>
    <property type="molecule type" value="Genomic_DNA"/>
</dbReference>
<gene>
    <name evidence="1" type="ORF">UY77_C0034G0015</name>
</gene>
<evidence type="ECO:0000313" key="1">
    <source>
        <dbReference type="EMBL" id="KKW32140.1"/>
    </source>
</evidence>